<accession>A0ABP8QII0</accession>
<evidence type="ECO:0000313" key="2">
    <source>
        <dbReference type="Proteomes" id="UP001500503"/>
    </source>
</evidence>
<proteinExistence type="predicted"/>
<sequence length="201" mass="21906">MSIRRRRLVLSGSLAVLVAVSILTVGHHYTWAYRRVYRDARLAGLAAARTLPSEEQMPDAGPTVLTLLAGGRHKVTTVQPGARGVRVWMINRLIDGLRSLSRGDLLRPSVTYRPAQMAIIAWRPQETALAPTHQIVPWTLRPLPASQQATCSLFNGTEAEAAARLAASAPSGTYWRSGSRLYSVVFRPLLPDESGCTAISP</sequence>
<evidence type="ECO:0000313" key="1">
    <source>
        <dbReference type="EMBL" id="GAA4502681.1"/>
    </source>
</evidence>
<comment type="caution">
    <text evidence="1">The sequence shown here is derived from an EMBL/GenBank/DDBJ whole genome shotgun (WGS) entry which is preliminary data.</text>
</comment>
<keyword evidence="2" id="KW-1185">Reference proteome</keyword>
<dbReference type="Proteomes" id="UP001500503">
    <property type="component" value="Unassembled WGS sequence"/>
</dbReference>
<dbReference type="RefSeq" id="WP_345468736.1">
    <property type="nucleotide sequence ID" value="NZ_BAABHF010000028.1"/>
</dbReference>
<reference evidence="2" key="1">
    <citation type="journal article" date="2019" name="Int. J. Syst. Evol. Microbiol.">
        <title>The Global Catalogue of Microorganisms (GCM) 10K type strain sequencing project: providing services to taxonomists for standard genome sequencing and annotation.</title>
        <authorList>
            <consortium name="The Broad Institute Genomics Platform"/>
            <consortium name="The Broad Institute Genome Sequencing Center for Infectious Disease"/>
            <person name="Wu L."/>
            <person name="Ma J."/>
        </authorList>
    </citation>
    <scope>NUCLEOTIDE SEQUENCE [LARGE SCALE GENOMIC DNA]</scope>
    <source>
        <strain evidence="2">JCM 17933</strain>
    </source>
</reference>
<organism evidence="1 2">
    <name type="scientific">Actinoallomurus oryzae</name>
    <dbReference type="NCBI Taxonomy" id="502180"/>
    <lineage>
        <taxon>Bacteria</taxon>
        <taxon>Bacillati</taxon>
        <taxon>Actinomycetota</taxon>
        <taxon>Actinomycetes</taxon>
        <taxon>Streptosporangiales</taxon>
        <taxon>Thermomonosporaceae</taxon>
        <taxon>Actinoallomurus</taxon>
    </lineage>
</organism>
<gene>
    <name evidence="1" type="ORF">GCM10023191_054570</name>
</gene>
<dbReference type="EMBL" id="BAABHF010000028">
    <property type="protein sequence ID" value="GAA4502681.1"/>
    <property type="molecule type" value="Genomic_DNA"/>
</dbReference>
<name>A0ABP8QII0_9ACTN</name>
<protein>
    <submittedName>
        <fullName evidence="1">Uncharacterized protein</fullName>
    </submittedName>
</protein>